<name>A0AAE0HJT7_9PEZI</name>
<dbReference type="AlphaFoldDB" id="A0AAE0HJT7"/>
<keyword evidence="2" id="KW-1185">Reference proteome</keyword>
<dbReference type="Proteomes" id="UP001278766">
    <property type="component" value="Unassembled WGS sequence"/>
</dbReference>
<evidence type="ECO:0000313" key="2">
    <source>
        <dbReference type="Proteomes" id="UP001278766"/>
    </source>
</evidence>
<evidence type="ECO:0000313" key="1">
    <source>
        <dbReference type="EMBL" id="KAK3297894.1"/>
    </source>
</evidence>
<protein>
    <submittedName>
        <fullName evidence="1">Uncharacterized protein</fullName>
    </submittedName>
</protein>
<proteinExistence type="predicted"/>
<organism evidence="1 2">
    <name type="scientific">Chaetomium fimeti</name>
    <dbReference type="NCBI Taxonomy" id="1854472"/>
    <lineage>
        <taxon>Eukaryota</taxon>
        <taxon>Fungi</taxon>
        <taxon>Dikarya</taxon>
        <taxon>Ascomycota</taxon>
        <taxon>Pezizomycotina</taxon>
        <taxon>Sordariomycetes</taxon>
        <taxon>Sordariomycetidae</taxon>
        <taxon>Sordariales</taxon>
        <taxon>Chaetomiaceae</taxon>
        <taxon>Chaetomium</taxon>
    </lineage>
</organism>
<dbReference type="EMBL" id="JAUEPN010000003">
    <property type="protein sequence ID" value="KAK3297894.1"/>
    <property type="molecule type" value="Genomic_DNA"/>
</dbReference>
<gene>
    <name evidence="1" type="ORF">B0H64DRAFT_133774</name>
</gene>
<comment type="caution">
    <text evidence="1">The sequence shown here is derived from an EMBL/GenBank/DDBJ whole genome shotgun (WGS) entry which is preliminary data.</text>
</comment>
<accession>A0AAE0HJT7</accession>
<dbReference type="GeneID" id="87835115"/>
<sequence length="230" mass="26138">MRMNRRIECRSEGCNHEVLFKPAEGAFDEQRGRNGRIPLVPGGRGSPTGLLHRHSNPIQVSPYCKHHTCVHFHGDERCVYKKPSHDSVCAIHARCPILNCTQARAQFLEPDFDSLSNAVPKYARFDVCSDHKCALQRCGGRRASSETTYCQSHACQAEECSNLRQEQRNCCLEHQCKNKACKTIVEGQFPYCVIHIKCQMSNCNEARHLSPKTNEYLTFCIDRKYHAAPS</sequence>
<reference evidence="1" key="1">
    <citation type="journal article" date="2023" name="Mol. Phylogenet. Evol.">
        <title>Genome-scale phylogeny and comparative genomics of the fungal order Sordariales.</title>
        <authorList>
            <person name="Hensen N."/>
            <person name="Bonometti L."/>
            <person name="Westerberg I."/>
            <person name="Brannstrom I.O."/>
            <person name="Guillou S."/>
            <person name="Cros-Aarteil S."/>
            <person name="Calhoun S."/>
            <person name="Haridas S."/>
            <person name="Kuo A."/>
            <person name="Mondo S."/>
            <person name="Pangilinan J."/>
            <person name="Riley R."/>
            <person name="LaButti K."/>
            <person name="Andreopoulos B."/>
            <person name="Lipzen A."/>
            <person name="Chen C."/>
            <person name="Yan M."/>
            <person name="Daum C."/>
            <person name="Ng V."/>
            <person name="Clum A."/>
            <person name="Steindorff A."/>
            <person name="Ohm R.A."/>
            <person name="Martin F."/>
            <person name="Silar P."/>
            <person name="Natvig D.O."/>
            <person name="Lalanne C."/>
            <person name="Gautier V."/>
            <person name="Ament-Velasquez S.L."/>
            <person name="Kruys A."/>
            <person name="Hutchinson M.I."/>
            <person name="Powell A.J."/>
            <person name="Barry K."/>
            <person name="Miller A.N."/>
            <person name="Grigoriev I.V."/>
            <person name="Debuchy R."/>
            <person name="Gladieux P."/>
            <person name="Hiltunen Thoren M."/>
            <person name="Johannesson H."/>
        </authorList>
    </citation>
    <scope>NUCLEOTIDE SEQUENCE</scope>
    <source>
        <strain evidence="1">CBS 168.71</strain>
    </source>
</reference>
<reference evidence="1" key="2">
    <citation type="submission" date="2023-06" db="EMBL/GenBank/DDBJ databases">
        <authorList>
            <consortium name="Lawrence Berkeley National Laboratory"/>
            <person name="Haridas S."/>
            <person name="Hensen N."/>
            <person name="Bonometti L."/>
            <person name="Westerberg I."/>
            <person name="Brannstrom I.O."/>
            <person name="Guillou S."/>
            <person name="Cros-Aarteil S."/>
            <person name="Calhoun S."/>
            <person name="Kuo A."/>
            <person name="Mondo S."/>
            <person name="Pangilinan J."/>
            <person name="Riley R."/>
            <person name="Labutti K."/>
            <person name="Andreopoulos B."/>
            <person name="Lipzen A."/>
            <person name="Chen C."/>
            <person name="Yanf M."/>
            <person name="Daum C."/>
            <person name="Ng V."/>
            <person name="Clum A."/>
            <person name="Steindorff A."/>
            <person name="Ohm R."/>
            <person name="Martin F."/>
            <person name="Silar P."/>
            <person name="Natvig D."/>
            <person name="Lalanne C."/>
            <person name="Gautier V."/>
            <person name="Ament-Velasquez S.L."/>
            <person name="Kruys A."/>
            <person name="Hutchinson M.I."/>
            <person name="Powell A.J."/>
            <person name="Barry K."/>
            <person name="Miller A.N."/>
            <person name="Grigoriev I.V."/>
            <person name="Debuchy R."/>
            <person name="Gladieux P."/>
            <person name="Thoren M.H."/>
            <person name="Johannesson H."/>
        </authorList>
    </citation>
    <scope>NUCLEOTIDE SEQUENCE</scope>
    <source>
        <strain evidence="1">CBS 168.71</strain>
    </source>
</reference>
<dbReference type="RefSeq" id="XP_062661408.1">
    <property type="nucleotide sequence ID" value="XM_062798167.1"/>
</dbReference>